<organism evidence="2 3">
    <name type="scientific">Pseudonocardia ammonioxydans</name>
    <dbReference type="NCBI Taxonomy" id="260086"/>
    <lineage>
        <taxon>Bacteria</taxon>
        <taxon>Bacillati</taxon>
        <taxon>Actinomycetota</taxon>
        <taxon>Actinomycetes</taxon>
        <taxon>Pseudonocardiales</taxon>
        <taxon>Pseudonocardiaceae</taxon>
        <taxon>Pseudonocardia</taxon>
    </lineage>
</organism>
<dbReference type="SUPFAM" id="SSF56281">
    <property type="entry name" value="Metallo-hydrolase/oxidoreductase"/>
    <property type="match status" value="1"/>
</dbReference>
<protein>
    <submittedName>
        <fullName evidence="2">Metallo-beta-lactamase superfamily protein</fullName>
    </submittedName>
</protein>
<dbReference type="Gene3D" id="3.60.15.10">
    <property type="entry name" value="Ribonuclease Z/Hydroxyacylglutathione hydrolase-like"/>
    <property type="match status" value="1"/>
</dbReference>
<dbReference type="STRING" id="260086.SAMN05216207_10751"/>
<dbReference type="AlphaFoldDB" id="A0A1I5HTD8"/>
<proteinExistence type="predicted"/>
<accession>A0A1I5HTD8</accession>
<dbReference type="EMBL" id="FOUY01000075">
    <property type="protein sequence ID" value="SFO51527.1"/>
    <property type="molecule type" value="Genomic_DNA"/>
</dbReference>
<dbReference type="Pfam" id="PF00753">
    <property type="entry name" value="Lactamase_B"/>
    <property type="match status" value="1"/>
</dbReference>
<evidence type="ECO:0000313" key="3">
    <source>
        <dbReference type="Proteomes" id="UP000199614"/>
    </source>
</evidence>
<dbReference type="Proteomes" id="UP000199614">
    <property type="component" value="Unassembled WGS sequence"/>
</dbReference>
<feature type="domain" description="Metallo-beta-lactamase" evidence="1">
    <location>
        <begin position="6"/>
        <end position="81"/>
    </location>
</feature>
<sequence>MPNDGLKAVNVYTLTSSTGVVLVDAGWAIEQARDQLGAALDLLGYSFADIRRFLITQVHRDHYTQAVHLRREFGMQVSLESASGRRLERV</sequence>
<evidence type="ECO:0000313" key="2">
    <source>
        <dbReference type="EMBL" id="SFO51527.1"/>
    </source>
</evidence>
<dbReference type="InterPro" id="IPR036866">
    <property type="entry name" value="RibonucZ/Hydroxyglut_hydro"/>
</dbReference>
<reference evidence="2 3" key="1">
    <citation type="submission" date="2016-10" db="EMBL/GenBank/DDBJ databases">
        <authorList>
            <person name="de Groot N.N."/>
        </authorList>
    </citation>
    <scope>NUCLEOTIDE SEQUENCE [LARGE SCALE GENOMIC DNA]</scope>
    <source>
        <strain evidence="2 3">CGMCC 4.1877</strain>
    </source>
</reference>
<keyword evidence="3" id="KW-1185">Reference proteome</keyword>
<dbReference type="InterPro" id="IPR001279">
    <property type="entry name" value="Metallo-B-lactamas"/>
</dbReference>
<gene>
    <name evidence="2" type="ORF">SAMN05216207_10751</name>
</gene>
<dbReference type="RefSeq" id="WP_245773956.1">
    <property type="nucleotide sequence ID" value="NZ_FOUY01000075.1"/>
</dbReference>
<evidence type="ECO:0000259" key="1">
    <source>
        <dbReference type="Pfam" id="PF00753"/>
    </source>
</evidence>
<name>A0A1I5HTD8_PSUAM</name>